<name>A0A239ELX1_9ACTN</name>
<sequence>MADHPVKSPERAAEPSEWGVVGATIAWADSGDRMGRRPILEDTVEEHPWKY</sequence>
<dbReference type="Proteomes" id="UP000198282">
    <property type="component" value="Unassembled WGS sequence"/>
</dbReference>
<reference evidence="1 2" key="1">
    <citation type="submission" date="2017-06" db="EMBL/GenBank/DDBJ databases">
        <authorList>
            <person name="Kim H.J."/>
            <person name="Triplett B.A."/>
        </authorList>
    </citation>
    <scope>NUCLEOTIDE SEQUENCE [LARGE SCALE GENOMIC DNA]</scope>
    <source>
        <strain evidence="1 2">CGMCC 4.2132</strain>
    </source>
</reference>
<evidence type="ECO:0000313" key="1">
    <source>
        <dbReference type="EMBL" id="SNS44902.1"/>
    </source>
</evidence>
<organism evidence="1 2">
    <name type="scientific">Streptosporangium subroseum</name>
    <dbReference type="NCBI Taxonomy" id="106412"/>
    <lineage>
        <taxon>Bacteria</taxon>
        <taxon>Bacillati</taxon>
        <taxon>Actinomycetota</taxon>
        <taxon>Actinomycetes</taxon>
        <taxon>Streptosporangiales</taxon>
        <taxon>Streptosporangiaceae</taxon>
        <taxon>Streptosporangium</taxon>
    </lineage>
</organism>
<keyword evidence="2" id="KW-1185">Reference proteome</keyword>
<dbReference type="EMBL" id="FZOD01000009">
    <property type="protein sequence ID" value="SNS44902.1"/>
    <property type="molecule type" value="Genomic_DNA"/>
</dbReference>
<gene>
    <name evidence="1" type="ORF">SAMN05216276_1009187</name>
</gene>
<dbReference type="AlphaFoldDB" id="A0A239ELX1"/>
<dbReference type="RefSeq" id="WP_179282004.1">
    <property type="nucleotide sequence ID" value="NZ_FZOD01000009.1"/>
</dbReference>
<evidence type="ECO:0000313" key="2">
    <source>
        <dbReference type="Proteomes" id="UP000198282"/>
    </source>
</evidence>
<proteinExistence type="predicted"/>
<protein>
    <submittedName>
        <fullName evidence="1">Uncharacterized protein</fullName>
    </submittedName>
</protein>
<accession>A0A239ELX1</accession>